<keyword evidence="2" id="KW-1185">Reference proteome</keyword>
<name>A0A7M5UMQ3_9CNID</name>
<sequence>MANISFSWDCTKNKRKRFLPRIINNELNSNVPRESLKDFKKVDSKKLHKDCFITDDGGLANFCWLPDSDKLEVTVVNHMRSITKRWIVDFDKITESLDNVKIIFATDMSHVVILRPKRNFFNPDLMTGIQVHLMKLTMHKCHPENKLYQVREISRLFVPSKKQILYYGYDASISNGGVLTIGSLLANDTGSMMLHHFKLTPENNSGVFIQQLDCSHTIRADRYNTLNLGCYSSSGDILIIKQKSGIINDDCFLVNLSCLSENVTKFHGLHLFLVRHDSSEYLIYNDSSFINDNMVRENLIKVDVVTREKNGTLLFRNILTLNEGILYNMVLHHAECFDDSNIFAVTNDNYGGYFVIDVFAKRLVHIIETSFMKEHNIFYNFHQMNWRYGELFLLCSSYQRYNLKCIPLDQSFPSLFELACEKVFETYNIKELQNMNLSDNLKALLYLPNDQEPIKHHKPITLPSSSTLV</sequence>
<dbReference type="Proteomes" id="UP000594262">
    <property type="component" value="Unplaced"/>
</dbReference>
<proteinExistence type="predicted"/>
<evidence type="ECO:0000313" key="2">
    <source>
        <dbReference type="Proteomes" id="UP000594262"/>
    </source>
</evidence>
<reference evidence="1" key="1">
    <citation type="submission" date="2021-01" db="UniProtKB">
        <authorList>
            <consortium name="EnsemblMetazoa"/>
        </authorList>
    </citation>
    <scope>IDENTIFICATION</scope>
</reference>
<dbReference type="AlphaFoldDB" id="A0A7M5UMQ3"/>
<protein>
    <submittedName>
        <fullName evidence="1">Uncharacterized protein</fullName>
    </submittedName>
</protein>
<evidence type="ECO:0000313" key="1">
    <source>
        <dbReference type="EnsemblMetazoa" id="CLYHEMP012108.1"/>
    </source>
</evidence>
<accession>A0A7M5UMQ3</accession>
<organism evidence="1 2">
    <name type="scientific">Clytia hemisphaerica</name>
    <dbReference type="NCBI Taxonomy" id="252671"/>
    <lineage>
        <taxon>Eukaryota</taxon>
        <taxon>Metazoa</taxon>
        <taxon>Cnidaria</taxon>
        <taxon>Hydrozoa</taxon>
        <taxon>Hydroidolina</taxon>
        <taxon>Leptothecata</taxon>
        <taxon>Obeliida</taxon>
        <taxon>Clytiidae</taxon>
        <taxon>Clytia</taxon>
    </lineage>
</organism>
<dbReference type="EnsemblMetazoa" id="CLYHEMT012108.1">
    <property type="protein sequence ID" value="CLYHEMP012108.1"/>
    <property type="gene ID" value="CLYHEMG012108"/>
</dbReference>